<name>A0A430QSM2_SCHBO</name>
<dbReference type="Gene3D" id="2.60.260.20">
    <property type="entry name" value="Urease metallochaperone UreE, N-terminal domain"/>
    <property type="match status" value="1"/>
</dbReference>
<dbReference type="EMBL" id="QMKO01001433">
    <property type="protein sequence ID" value="RTG90705.1"/>
    <property type="molecule type" value="Genomic_DNA"/>
</dbReference>
<dbReference type="InterPro" id="IPR051339">
    <property type="entry name" value="DnaJ_subfamily_B"/>
</dbReference>
<dbReference type="GO" id="GO:0005829">
    <property type="term" value="C:cytosol"/>
    <property type="evidence" value="ECO:0007669"/>
    <property type="project" value="TreeGrafter"/>
</dbReference>
<evidence type="ECO:0000313" key="2">
    <source>
        <dbReference type="EMBL" id="RTG90705.1"/>
    </source>
</evidence>
<accession>A0A430QSM2</accession>
<keyword evidence="1" id="KW-0143">Chaperone</keyword>
<comment type="caution">
    <text evidence="2">The sequence shown here is derived from an EMBL/GenBank/DDBJ whole genome shotgun (WGS) entry which is preliminary data.</text>
</comment>
<dbReference type="STRING" id="6184.A0A430QSM2"/>
<evidence type="ECO:0000313" key="3">
    <source>
        <dbReference type="Proteomes" id="UP000290809"/>
    </source>
</evidence>
<dbReference type="InterPro" id="IPR008971">
    <property type="entry name" value="HSP40/DnaJ_pept-bd"/>
</dbReference>
<dbReference type="PANTHER" id="PTHR24078:SF577">
    <property type="entry name" value="OS05G0562300 PROTEIN"/>
    <property type="match status" value="1"/>
</dbReference>
<dbReference type="PANTHER" id="PTHR24078">
    <property type="entry name" value="DNAJ HOMOLOG SUBFAMILY C MEMBER"/>
    <property type="match status" value="1"/>
</dbReference>
<evidence type="ECO:0000256" key="1">
    <source>
        <dbReference type="ARBA" id="ARBA00023186"/>
    </source>
</evidence>
<dbReference type="Proteomes" id="UP000290809">
    <property type="component" value="Unassembled WGS sequence"/>
</dbReference>
<reference evidence="2 3" key="1">
    <citation type="journal article" date="2019" name="PLoS Pathog.">
        <title>Genome sequence of the bovine parasite Schistosoma bovis Tanzania.</title>
        <authorList>
            <person name="Oey H."/>
            <person name="Zakrzewski M."/>
            <person name="Gobert G."/>
            <person name="Gravermann K."/>
            <person name="Stoye J."/>
            <person name="Jones M."/>
            <person name="Mcmanus D."/>
            <person name="Krause L."/>
        </authorList>
    </citation>
    <scope>NUCLEOTIDE SEQUENCE [LARGE SCALE GENOMIC DNA]</scope>
    <source>
        <strain evidence="2 3">TAN1997</strain>
    </source>
</reference>
<keyword evidence="3" id="KW-1185">Reference proteome</keyword>
<protein>
    <submittedName>
        <fullName evidence="2">Uncharacterized protein</fullName>
    </submittedName>
</protein>
<proteinExistence type="predicted"/>
<dbReference type="SUPFAM" id="SSF49493">
    <property type="entry name" value="HSP40/DnaJ peptide-binding domain"/>
    <property type="match status" value="1"/>
</dbReference>
<dbReference type="GO" id="GO:0006457">
    <property type="term" value="P:protein folding"/>
    <property type="evidence" value="ECO:0007669"/>
    <property type="project" value="InterPro"/>
</dbReference>
<sequence>MFINLSIFEKHGFYSPNYEKVVPGEGMPLPDNPEKKGDLRIRFNIQFPKKLSGDQKLSIERAFFG</sequence>
<organism evidence="2 3">
    <name type="scientific">Schistosoma bovis</name>
    <name type="common">Blood fluke</name>
    <dbReference type="NCBI Taxonomy" id="6184"/>
    <lineage>
        <taxon>Eukaryota</taxon>
        <taxon>Metazoa</taxon>
        <taxon>Spiralia</taxon>
        <taxon>Lophotrochozoa</taxon>
        <taxon>Platyhelminthes</taxon>
        <taxon>Trematoda</taxon>
        <taxon>Digenea</taxon>
        <taxon>Strigeidida</taxon>
        <taxon>Schistosomatoidea</taxon>
        <taxon>Schistosomatidae</taxon>
        <taxon>Schistosoma</taxon>
    </lineage>
</organism>
<dbReference type="GO" id="GO:0051082">
    <property type="term" value="F:unfolded protein binding"/>
    <property type="evidence" value="ECO:0007669"/>
    <property type="project" value="InterPro"/>
</dbReference>
<gene>
    <name evidence="2" type="ORF">DC041_0009238</name>
</gene>
<dbReference type="AlphaFoldDB" id="A0A430QSM2"/>
<dbReference type="GO" id="GO:0051087">
    <property type="term" value="F:protein-folding chaperone binding"/>
    <property type="evidence" value="ECO:0007669"/>
    <property type="project" value="TreeGrafter"/>
</dbReference>